<keyword evidence="5" id="KW-1185">Reference proteome</keyword>
<dbReference type="Pfam" id="PF02275">
    <property type="entry name" value="CBAH"/>
    <property type="match status" value="1"/>
</dbReference>
<evidence type="ECO:0000259" key="3">
    <source>
        <dbReference type="Pfam" id="PF02275"/>
    </source>
</evidence>
<dbReference type="EMBL" id="LT840184">
    <property type="protein sequence ID" value="SMF77390.1"/>
    <property type="molecule type" value="Genomic_DNA"/>
</dbReference>
<sequence>MSTAFQMKQDEKIVICKNQDVIYDGVYLFTNQRGVHKTALMMPPAVPASWVSRYGSITISQNGKENPNGGMNEEGLVVEQTTLWSTEHLPADDKPTVNELQWIQYMLDTCATVKEVLQAVTTIRIDQTTSKLHYLIADRSGECAIIELLDGQMHIYTDHLSTPVIANTAYLQAVEEMISGDRNWTDRDEYEKNSMERFLTVWERTKKSTLDMNMIDFGFETLKAAKREDTVFSIIYNPGEMEIHAKTSQNDETRIIRMADFDYSNESLAVAADLQLLRASHVQEDFVTYTTEFNHNVVHSFFRDPTLTSIFHWEISDEVIQYLAQYPESFR</sequence>
<dbReference type="InterPro" id="IPR029055">
    <property type="entry name" value="Ntn_hydrolases_N"/>
</dbReference>
<accession>A0A1X7H098</accession>
<evidence type="ECO:0000313" key="4">
    <source>
        <dbReference type="EMBL" id="SMF77390.1"/>
    </source>
</evidence>
<proteinExistence type="inferred from homology"/>
<dbReference type="GO" id="GO:0016787">
    <property type="term" value="F:hydrolase activity"/>
    <property type="evidence" value="ECO:0007669"/>
    <property type="project" value="UniProtKB-KW"/>
</dbReference>
<dbReference type="PANTHER" id="PTHR35527:SF2">
    <property type="entry name" value="HYDROLASE"/>
    <property type="match status" value="1"/>
</dbReference>
<feature type="domain" description="Choloylglycine hydrolase/NAAA C-terminal" evidence="3">
    <location>
        <begin position="68"/>
        <end position="167"/>
    </location>
</feature>
<dbReference type="SUPFAM" id="SSF56235">
    <property type="entry name" value="N-terminal nucleophile aminohydrolases (Ntn hydrolases)"/>
    <property type="match status" value="1"/>
</dbReference>
<organism evidence="4 5">
    <name type="scientific">Paenibacillus uliginis N3/975</name>
    <dbReference type="NCBI Taxonomy" id="1313296"/>
    <lineage>
        <taxon>Bacteria</taxon>
        <taxon>Bacillati</taxon>
        <taxon>Bacillota</taxon>
        <taxon>Bacilli</taxon>
        <taxon>Bacillales</taxon>
        <taxon>Paenibacillaceae</taxon>
        <taxon>Paenibacillus</taxon>
    </lineage>
</organism>
<dbReference type="Proteomes" id="UP000192940">
    <property type="component" value="Chromosome I"/>
</dbReference>
<keyword evidence="2 4" id="KW-0378">Hydrolase</keyword>
<dbReference type="PANTHER" id="PTHR35527">
    <property type="entry name" value="CHOLOYLGLYCINE HYDROLASE"/>
    <property type="match status" value="1"/>
</dbReference>
<name>A0A1X7H098_9BACL</name>
<dbReference type="InterPro" id="IPR052193">
    <property type="entry name" value="Peptidase_C59"/>
</dbReference>
<dbReference type="InterPro" id="IPR029132">
    <property type="entry name" value="CBAH/NAAA_C"/>
</dbReference>
<comment type="similarity">
    <text evidence="1">Belongs to the peptidase C59 family.</text>
</comment>
<dbReference type="RefSeq" id="WP_208918369.1">
    <property type="nucleotide sequence ID" value="NZ_LT840184.1"/>
</dbReference>
<evidence type="ECO:0000256" key="1">
    <source>
        <dbReference type="ARBA" id="ARBA00006625"/>
    </source>
</evidence>
<dbReference type="AlphaFoldDB" id="A0A1X7H098"/>
<gene>
    <name evidence="4" type="ORF">SAMN05661091_1437</name>
</gene>
<protein>
    <submittedName>
        <fullName evidence="4">Choloylglycine hydrolase</fullName>
    </submittedName>
</protein>
<reference evidence="5" key="1">
    <citation type="submission" date="2017-04" db="EMBL/GenBank/DDBJ databases">
        <authorList>
            <person name="Varghese N."/>
            <person name="Submissions S."/>
        </authorList>
    </citation>
    <scope>NUCLEOTIDE SEQUENCE [LARGE SCALE GENOMIC DNA]</scope>
    <source>
        <strain evidence="5">N3/975</strain>
    </source>
</reference>
<evidence type="ECO:0000313" key="5">
    <source>
        <dbReference type="Proteomes" id="UP000192940"/>
    </source>
</evidence>
<dbReference type="Gene3D" id="3.60.60.10">
    <property type="entry name" value="Penicillin V Acylase, Chain A"/>
    <property type="match status" value="1"/>
</dbReference>
<evidence type="ECO:0000256" key="2">
    <source>
        <dbReference type="ARBA" id="ARBA00022801"/>
    </source>
</evidence>
<dbReference type="STRING" id="1313296.SAMN05661091_1437"/>